<organism evidence="3 4">
    <name type="scientific">Vespula germanica</name>
    <name type="common">German yellow jacket</name>
    <name type="synonym">Paravespula germanica</name>
    <dbReference type="NCBI Taxonomy" id="30212"/>
    <lineage>
        <taxon>Eukaryota</taxon>
        <taxon>Metazoa</taxon>
        <taxon>Ecdysozoa</taxon>
        <taxon>Arthropoda</taxon>
        <taxon>Hexapoda</taxon>
        <taxon>Insecta</taxon>
        <taxon>Pterygota</taxon>
        <taxon>Neoptera</taxon>
        <taxon>Endopterygota</taxon>
        <taxon>Hymenoptera</taxon>
        <taxon>Apocrita</taxon>
        <taxon>Aculeata</taxon>
        <taxon>Vespoidea</taxon>
        <taxon>Vespidae</taxon>
        <taxon>Vespinae</taxon>
        <taxon>Vespula</taxon>
    </lineage>
</organism>
<evidence type="ECO:0000256" key="1">
    <source>
        <dbReference type="SAM" id="MobiDB-lite"/>
    </source>
</evidence>
<evidence type="ECO:0000313" key="3">
    <source>
        <dbReference type="EMBL" id="KAF7383835.1"/>
    </source>
</evidence>
<proteinExistence type="predicted"/>
<protein>
    <submittedName>
        <fullName evidence="3">Uncharacterized protein</fullName>
    </submittedName>
</protein>
<keyword evidence="2" id="KW-0472">Membrane</keyword>
<dbReference type="AlphaFoldDB" id="A0A834MSP4"/>
<evidence type="ECO:0000256" key="2">
    <source>
        <dbReference type="SAM" id="Phobius"/>
    </source>
</evidence>
<name>A0A834MSP4_VESGE</name>
<keyword evidence="2" id="KW-1133">Transmembrane helix</keyword>
<feature type="region of interest" description="Disordered" evidence="1">
    <location>
        <begin position="1"/>
        <end position="34"/>
    </location>
</feature>
<reference evidence="3" key="1">
    <citation type="journal article" date="2020" name="G3 (Bethesda)">
        <title>High-Quality Assemblies for Three Invasive Social Wasps from the &lt;i&gt;Vespula&lt;/i&gt; Genus.</title>
        <authorList>
            <person name="Harrop T.W.R."/>
            <person name="Guhlin J."/>
            <person name="McLaughlin G.M."/>
            <person name="Permina E."/>
            <person name="Stockwell P."/>
            <person name="Gilligan J."/>
            <person name="Le Lec M.F."/>
            <person name="Gruber M.A.M."/>
            <person name="Quinn O."/>
            <person name="Lovegrove M."/>
            <person name="Duncan E.J."/>
            <person name="Remnant E.J."/>
            <person name="Van Eeckhoven J."/>
            <person name="Graham B."/>
            <person name="Knapp R.A."/>
            <person name="Langford K.W."/>
            <person name="Kronenberg Z."/>
            <person name="Press M.O."/>
            <person name="Eacker S.M."/>
            <person name="Wilson-Rankin E.E."/>
            <person name="Purcell J."/>
            <person name="Lester P.J."/>
            <person name="Dearden P.K."/>
        </authorList>
    </citation>
    <scope>NUCLEOTIDE SEQUENCE</scope>
    <source>
        <strain evidence="3">Linc-1</strain>
    </source>
</reference>
<keyword evidence="4" id="KW-1185">Reference proteome</keyword>
<feature type="transmembrane region" description="Helical" evidence="2">
    <location>
        <begin position="74"/>
        <end position="94"/>
    </location>
</feature>
<evidence type="ECO:0000313" key="4">
    <source>
        <dbReference type="Proteomes" id="UP000617340"/>
    </source>
</evidence>
<feature type="compositionally biased region" description="Basic and acidic residues" evidence="1">
    <location>
        <begin position="11"/>
        <end position="34"/>
    </location>
</feature>
<sequence>MVSYVRCNHGTKKEGNIRKEKETREKGDKSNKKKETWREVLWTNGARPAATTTKTTTTTTTTYSNKIDRVICSYVAIAIAIAIAVAEAIAKAIAKAIAVDRNDRPIESSSIVIASNQEPTAVQMDN</sequence>
<dbReference type="Proteomes" id="UP000617340">
    <property type="component" value="Unassembled WGS sequence"/>
</dbReference>
<gene>
    <name evidence="3" type="ORF">HZH68_014592</name>
</gene>
<comment type="caution">
    <text evidence="3">The sequence shown here is derived from an EMBL/GenBank/DDBJ whole genome shotgun (WGS) entry which is preliminary data.</text>
</comment>
<accession>A0A834MSP4</accession>
<keyword evidence="2" id="KW-0812">Transmembrane</keyword>
<dbReference type="EMBL" id="JACSDZ010000018">
    <property type="protein sequence ID" value="KAF7383835.1"/>
    <property type="molecule type" value="Genomic_DNA"/>
</dbReference>